<organism evidence="2 3">
    <name type="scientific">Penicillium antarcticum</name>
    <dbReference type="NCBI Taxonomy" id="416450"/>
    <lineage>
        <taxon>Eukaryota</taxon>
        <taxon>Fungi</taxon>
        <taxon>Dikarya</taxon>
        <taxon>Ascomycota</taxon>
        <taxon>Pezizomycotina</taxon>
        <taxon>Eurotiomycetes</taxon>
        <taxon>Eurotiomycetidae</taxon>
        <taxon>Eurotiales</taxon>
        <taxon>Aspergillaceae</taxon>
        <taxon>Penicillium</taxon>
    </lineage>
</organism>
<proteinExistence type="predicted"/>
<evidence type="ECO:0008006" key="4">
    <source>
        <dbReference type="Google" id="ProtNLM"/>
    </source>
</evidence>
<reference evidence="3" key="1">
    <citation type="journal article" date="2017" name="Nat. Microbiol.">
        <title>Global analysis of biosynthetic gene clusters reveals vast potential of secondary metabolite production in Penicillium species.</title>
        <authorList>
            <person name="Nielsen J.C."/>
            <person name="Grijseels S."/>
            <person name="Prigent S."/>
            <person name="Ji B."/>
            <person name="Dainat J."/>
            <person name="Nielsen K.F."/>
            <person name="Frisvad J.C."/>
            <person name="Workman M."/>
            <person name="Nielsen J."/>
        </authorList>
    </citation>
    <scope>NUCLEOTIDE SEQUENCE [LARGE SCALE GENOMIC DNA]</scope>
    <source>
        <strain evidence="3">IBT 31811</strain>
    </source>
</reference>
<protein>
    <recommendedName>
        <fullName evidence="4">BZIP domain-containing protein</fullName>
    </recommendedName>
</protein>
<keyword evidence="3" id="KW-1185">Reference proteome</keyword>
<feature type="compositionally biased region" description="Basic and acidic residues" evidence="1">
    <location>
        <begin position="7"/>
        <end position="26"/>
    </location>
</feature>
<dbReference type="Pfam" id="PF11905">
    <property type="entry name" value="DUF3425"/>
    <property type="match status" value="1"/>
</dbReference>
<dbReference type="EMBL" id="MDYN01000012">
    <property type="protein sequence ID" value="OQD84615.1"/>
    <property type="molecule type" value="Genomic_DNA"/>
</dbReference>
<feature type="region of interest" description="Disordered" evidence="1">
    <location>
        <begin position="1"/>
        <end position="26"/>
    </location>
</feature>
<evidence type="ECO:0000313" key="2">
    <source>
        <dbReference type="EMBL" id="OQD84615.1"/>
    </source>
</evidence>
<sequence length="366" mass="42308">MSSVSSVEKKRLRDRRSQQTLRDKKLRHTAELKERVDHCAQYHNDQSVQRLLQVISGLREQNETLLNRQKGLKSLVSSWDKDWEALPNADRSSRNGAYLYREMGSQEPQLPQIQHDRNDLSPLIGANRQTNPLLATPTASPHTESPTESLPANNPPPWNQIPLHSDDFSSVQTIVSCPWLAYPEKITPCPDTPSSALDILYGTKTNQLADMIHTALQRRPVRDPERLAIGWLAYHATRWIISPTPATFERLPAFLRPMQEQLQVPHPAVLDFMPWPKLRLNLMNRWHLYNKERDDFFGMFACCIKIRWPWGEDILERNEENELVIKPQFYETFMSEAGWGVTPEFIARYPDLFVGIDINSIVVELV</sequence>
<dbReference type="Proteomes" id="UP000191672">
    <property type="component" value="Unassembled WGS sequence"/>
</dbReference>
<evidence type="ECO:0000313" key="3">
    <source>
        <dbReference type="Proteomes" id="UP000191672"/>
    </source>
</evidence>
<feature type="region of interest" description="Disordered" evidence="1">
    <location>
        <begin position="131"/>
        <end position="163"/>
    </location>
</feature>
<dbReference type="InterPro" id="IPR021833">
    <property type="entry name" value="DUF3425"/>
</dbReference>
<dbReference type="CDD" id="cd14688">
    <property type="entry name" value="bZIP_YAP"/>
    <property type="match status" value="1"/>
</dbReference>
<name>A0A1V6Q5V0_9EURO</name>
<evidence type="ECO:0000256" key="1">
    <source>
        <dbReference type="SAM" id="MobiDB-lite"/>
    </source>
</evidence>
<feature type="compositionally biased region" description="Polar residues" evidence="1">
    <location>
        <begin position="131"/>
        <end position="152"/>
    </location>
</feature>
<comment type="caution">
    <text evidence="2">The sequence shown here is derived from an EMBL/GenBank/DDBJ whole genome shotgun (WGS) entry which is preliminary data.</text>
</comment>
<dbReference type="PANTHER" id="PTHR37012">
    <property type="entry name" value="B-ZIP TRANSCRIPTION FACTOR (EUROFUNG)-RELATED"/>
    <property type="match status" value="1"/>
</dbReference>
<dbReference type="AlphaFoldDB" id="A0A1V6Q5V0"/>
<accession>A0A1V6Q5V0</accession>
<dbReference type="PANTHER" id="PTHR37012:SF6">
    <property type="entry name" value="BZIP TRANSCRIPTION FACTOR"/>
    <property type="match status" value="1"/>
</dbReference>
<gene>
    <name evidence="2" type="ORF">PENANT_c012G07725</name>
</gene>